<keyword evidence="1" id="KW-0472">Membrane</keyword>
<dbReference type="AlphaFoldDB" id="A0A1F4ZTN8"/>
<accession>A0A1F4ZTN8</accession>
<evidence type="ECO:0000313" key="2">
    <source>
        <dbReference type="EMBL" id="OGD08817.1"/>
    </source>
</evidence>
<sequence>MDPYFQSLGCVLGRFDLQGTLLTNLPVILISVSVLILCNYLLVRDKSKKKSLMFTSLLLIGFAVLMIILNSLLGLRVFRTRYSPLTRGQLWFSVYEVHCPSESRD</sequence>
<dbReference type="EMBL" id="MEXR01000048">
    <property type="protein sequence ID" value="OGD08817.1"/>
    <property type="molecule type" value="Genomic_DNA"/>
</dbReference>
<evidence type="ECO:0000313" key="3">
    <source>
        <dbReference type="Proteomes" id="UP000176424"/>
    </source>
</evidence>
<feature type="transmembrane region" description="Helical" evidence="1">
    <location>
        <begin position="54"/>
        <end position="75"/>
    </location>
</feature>
<dbReference type="Proteomes" id="UP000176424">
    <property type="component" value="Unassembled WGS sequence"/>
</dbReference>
<comment type="caution">
    <text evidence="2">The sequence shown here is derived from an EMBL/GenBank/DDBJ whole genome shotgun (WGS) entry which is preliminary data.</text>
</comment>
<gene>
    <name evidence="2" type="ORF">A2397_05225</name>
</gene>
<keyword evidence="1" id="KW-0812">Transmembrane</keyword>
<feature type="transmembrane region" description="Helical" evidence="1">
    <location>
        <begin position="20"/>
        <end position="42"/>
    </location>
</feature>
<keyword evidence="1" id="KW-1133">Transmembrane helix</keyword>
<protein>
    <submittedName>
        <fullName evidence="2">Uncharacterized protein</fullName>
    </submittedName>
</protein>
<organism evidence="2 3">
    <name type="scientific">Candidatus Amesbacteria bacterium RIFOXYB1_FULL_44_23</name>
    <dbReference type="NCBI Taxonomy" id="1797263"/>
    <lineage>
        <taxon>Bacteria</taxon>
        <taxon>Candidatus Amesiibacteriota</taxon>
    </lineage>
</organism>
<evidence type="ECO:0000256" key="1">
    <source>
        <dbReference type="SAM" id="Phobius"/>
    </source>
</evidence>
<reference evidence="2 3" key="1">
    <citation type="journal article" date="2016" name="Nat. Commun.">
        <title>Thousands of microbial genomes shed light on interconnected biogeochemical processes in an aquifer system.</title>
        <authorList>
            <person name="Anantharaman K."/>
            <person name="Brown C.T."/>
            <person name="Hug L.A."/>
            <person name="Sharon I."/>
            <person name="Castelle C.J."/>
            <person name="Probst A.J."/>
            <person name="Thomas B.C."/>
            <person name="Singh A."/>
            <person name="Wilkins M.J."/>
            <person name="Karaoz U."/>
            <person name="Brodie E.L."/>
            <person name="Williams K.H."/>
            <person name="Hubbard S.S."/>
            <person name="Banfield J.F."/>
        </authorList>
    </citation>
    <scope>NUCLEOTIDE SEQUENCE [LARGE SCALE GENOMIC DNA]</scope>
</reference>
<proteinExistence type="predicted"/>
<dbReference type="STRING" id="1797263.A2397_05225"/>
<name>A0A1F4ZTN8_9BACT</name>